<evidence type="ECO:0008006" key="3">
    <source>
        <dbReference type="Google" id="ProtNLM"/>
    </source>
</evidence>
<sequence length="175" mass="19802">MNVQIDPLQSITKALQDVFLPMGLKNVILGWPDTKFFTVDGNLPSLFIVQVNDSGKHLASRESIHATVPNSDGQTATVYKEKLRIFYLLQLSLFAYTQEDRSNLGWMIQQYLVSNPQLQIGIPGVETAVFKYRGQHNPPGETRYYQRDMNFEVTARVLDASTAYIAKTVVMNNQT</sequence>
<evidence type="ECO:0000313" key="2">
    <source>
        <dbReference type="Proteomes" id="UP001057291"/>
    </source>
</evidence>
<dbReference type="RefSeq" id="WP_282200061.1">
    <property type="nucleotide sequence ID" value="NZ_BOQE01000001.1"/>
</dbReference>
<evidence type="ECO:0000313" key="1">
    <source>
        <dbReference type="EMBL" id="GIM47037.1"/>
    </source>
</evidence>
<organism evidence="1 2">
    <name type="scientific">Collibacillus ludicampi</name>
    <dbReference type="NCBI Taxonomy" id="2771369"/>
    <lineage>
        <taxon>Bacteria</taxon>
        <taxon>Bacillati</taxon>
        <taxon>Bacillota</taxon>
        <taxon>Bacilli</taxon>
        <taxon>Bacillales</taxon>
        <taxon>Alicyclobacillaceae</taxon>
        <taxon>Collibacillus</taxon>
    </lineage>
</organism>
<name>A0AAV4LHX8_9BACL</name>
<accession>A0AAV4LHX8</accession>
<proteinExistence type="predicted"/>
<protein>
    <recommendedName>
        <fullName evidence="3">Phage tail protein</fullName>
    </recommendedName>
</protein>
<dbReference type="AlphaFoldDB" id="A0AAV4LHX8"/>
<dbReference type="EMBL" id="BOQE01000001">
    <property type="protein sequence ID" value="GIM47037.1"/>
    <property type="molecule type" value="Genomic_DNA"/>
</dbReference>
<dbReference type="Proteomes" id="UP001057291">
    <property type="component" value="Unassembled WGS sequence"/>
</dbReference>
<gene>
    <name evidence="1" type="ORF">DNHGIG_25860</name>
</gene>
<keyword evidence="2" id="KW-1185">Reference proteome</keyword>
<comment type="caution">
    <text evidence="1">The sequence shown here is derived from an EMBL/GenBank/DDBJ whole genome shotgun (WGS) entry which is preliminary data.</text>
</comment>
<reference evidence="1" key="1">
    <citation type="journal article" date="2023" name="Int. J. Syst. Evol. Microbiol.">
        <title>Collibacillus ludicampi gen. nov., sp. nov., a new soil bacterium of the family Alicyclobacillaceae.</title>
        <authorList>
            <person name="Jojima T."/>
            <person name="Ioku Y."/>
            <person name="Fukuta Y."/>
            <person name="Shirasaka N."/>
            <person name="Matsumura Y."/>
            <person name="Mori M."/>
        </authorList>
    </citation>
    <scope>NUCLEOTIDE SEQUENCE</scope>
    <source>
        <strain evidence="1">TP075</strain>
    </source>
</reference>